<feature type="transmembrane region" description="Helical" evidence="1">
    <location>
        <begin position="65"/>
        <end position="82"/>
    </location>
</feature>
<organism evidence="2 3">
    <name type="scientific">Bonamia ostreae</name>
    <dbReference type="NCBI Taxonomy" id="126728"/>
    <lineage>
        <taxon>Eukaryota</taxon>
        <taxon>Sar</taxon>
        <taxon>Rhizaria</taxon>
        <taxon>Endomyxa</taxon>
        <taxon>Ascetosporea</taxon>
        <taxon>Haplosporida</taxon>
        <taxon>Bonamia</taxon>
    </lineage>
</organism>
<sequence length="108" mass="12793">MVEKLTENNAVSYYIGLEAGRDASLFKKMALLPKYMPLTAASTIVFFPFVLFRKKNTPQFDPVRILMYSSILSSIAWYTFRYEKKFRDEHNMSFMKMRKKQKKGEEID</sequence>
<evidence type="ECO:0000313" key="3">
    <source>
        <dbReference type="Proteomes" id="UP001439008"/>
    </source>
</evidence>
<protein>
    <submittedName>
        <fullName evidence="2">Uncharacterized protein</fullName>
    </submittedName>
</protein>
<proteinExistence type="predicted"/>
<keyword evidence="1" id="KW-0812">Transmembrane</keyword>
<evidence type="ECO:0000313" key="2">
    <source>
        <dbReference type="EMBL" id="MES1919772.1"/>
    </source>
</evidence>
<keyword evidence="3" id="KW-1185">Reference proteome</keyword>
<name>A0ABV2AJC6_9EUKA</name>
<dbReference type="EMBL" id="JBDODL010000395">
    <property type="protein sequence ID" value="MES1919772.1"/>
    <property type="molecule type" value="Genomic_DNA"/>
</dbReference>
<evidence type="ECO:0000256" key="1">
    <source>
        <dbReference type="SAM" id="Phobius"/>
    </source>
</evidence>
<gene>
    <name evidence="2" type="ORF">MHBO_001545</name>
</gene>
<keyword evidence="1" id="KW-0472">Membrane</keyword>
<dbReference type="Proteomes" id="UP001439008">
    <property type="component" value="Unassembled WGS sequence"/>
</dbReference>
<accession>A0ABV2AJC6</accession>
<keyword evidence="1" id="KW-1133">Transmembrane helix</keyword>
<feature type="transmembrane region" description="Helical" evidence="1">
    <location>
        <begin position="35"/>
        <end position="53"/>
    </location>
</feature>
<reference evidence="2 3" key="1">
    <citation type="journal article" date="2024" name="BMC Biol.">
        <title>Comparative genomics of Ascetosporea gives new insight into the evolutionary basis for animal parasitism in Rhizaria.</title>
        <authorList>
            <person name="Hiltunen Thoren M."/>
            <person name="Onut-Brannstrom I."/>
            <person name="Alfjorden A."/>
            <person name="Peckova H."/>
            <person name="Swords F."/>
            <person name="Hooper C."/>
            <person name="Holzer A.S."/>
            <person name="Bass D."/>
            <person name="Burki F."/>
        </authorList>
    </citation>
    <scope>NUCLEOTIDE SEQUENCE [LARGE SCALE GENOMIC DNA]</scope>
    <source>
        <strain evidence="2">20-A016</strain>
    </source>
</reference>
<comment type="caution">
    <text evidence="2">The sequence shown here is derived from an EMBL/GenBank/DDBJ whole genome shotgun (WGS) entry which is preliminary data.</text>
</comment>